<reference evidence="3 4" key="2">
    <citation type="journal article" date="2012" name="PLoS Pathog.">
        <title>Diverse lifestyles and strategies of plant pathogenesis encoded in the genomes of eighteen Dothideomycetes fungi.</title>
        <authorList>
            <person name="Ohm R.A."/>
            <person name="Feau N."/>
            <person name="Henrissat B."/>
            <person name="Schoch C.L."/>
            <person name="Horwitz B.A."/>
            <person name="Barry K.W."/>
            <person name="Condon B.J."/>
            <person name="Copeland A.C."/>
            <person name="Dhillon B."/>
            <person name="Glaser F."/>
            <person name="Hesse C.N."/>
            <person name="Kosti I."/>
            <person name="LaButti K."/>
            <person name="Lindquist E.A."/>
            <person name="Lucas S."/>
            <person name="Salamov A.A."/>
            <person name="Bradshaw R.E."/>
            <person name="Ciuffetti L."/>
            <person name="Hamelin R.C."/>
            <person name="Kema G.H.J."/>
            <person name="Lawrence C."/>
            <person name="Scott J.A."/>
            <person name="Spatafora J.W."/>
            <person name="Turgeon B.G."/>
            <person name="de Wit P.J.G.M."/>
            <person name="Zhong S."/>
            <person name="Goodwin S.B."/>
            <person name="Grigoriev I.V."/>
        </authorList>
    </citation>
    <scope>NUCLEOTIDE SEQUENCE [LARGE SCALE GENOMIC DNA]</scope>
    <source>
        <strain evidence="4">NZE10 / CBS 128990</strain>
    </source>
</reference>
<dbReference type="AlphaFoldDB" id="N1PBM7"/>
<evidence type="ECO:0000313" key="3">
    <source>
        <dbReference type="EMBL" id="EME38276.1"/>
    </source>
</evidence>
<proteinExistence type="predicted"/>
<keyword evidence="2" id="KW-0812">Transmembrane</keyword>
<feature type="compositionally biased region" description="Pro residues" evidence="1">
    <location>
        <begin position="196"/>
        <end position="215"/>
    </location>
</feature>
<dbReference type="OrthoDB" id="5400539at2759"/>
<keyword evidence="2" id="KW-1133">Transmembrane helix</keyword>
<feature type="region of interest" description="Disordered" evidence="1">
    <location>
        <begin position="137"/>
        <end position="215"/>
    </location>
</feature>
<dbReference type="Pfam" id="PF12273">
    <property type="entry name" value="RCR"/>
    <property type="match status" value="1"/>
</dbReference>
<protein>
    <submittedName>
        <fullName evidence="3">Uncharacterized protein</fullName>
    </submittedName>
</protein>
<evidence type="ECO:0000313" key="4">
    <source>
        <dbReference type="Proteomes" id="UP000016933"/>
    </source>
</evidence>
<reference evidence="4" key="1">
    <citation type="journal article" date="2012" name="PLoS Genet.">
        <title>The genomes of the fungal plant pathogens Cladosporium fulvum and Dothistroma septosporum reveal adaptation to different hosts and lifestyles but also signatures of common ancestry.</title>
        <authorList>
            <person name="de Wit P.J.G.M."/>
            <person name="van der Burgt A."/>
            <person name="Oekmen B."/>
            <person name="Stergiopoulos I."/>
            <person name="Abd-Elsalam K.A."/>
            <person name="Aerts A.L."/>
            <person name="Bahkali A.H."/>
            <person name="Beenen H.G."/>
            <person name="Chettri P."/>
            <person name="Cox M.P."/>
            <person name="Datema E."/>
            <person name="de Vries R.P."/>
            <person name="Dhillon B."/>
            <person name="Ganley A.R."/>
            <person name="Griffiths S.A."/>
            <person name="Guo Y."/>
            <person name="Hamelin R.C."/>
            <person name="Henrissat B."/>
            <person name="Kabir M.S."/>
            <person name="Jashni M.K."/>
            <person name="Kema G."/>
            <person name="Klaubauf S."/>
            <person name="Lapidus A."/>
            <person name="Levasseur A."/>
            <person name="Lindquist E."/>
            <person name="Mehrabi R."/>
            <person name="Ohm R.A."/>
            <person name="Owen T.J."/>
            <person name="Salamov A."/>
            <person name="Schwelm A."/>
            <person name="Schijlen E."/>
            <person name="Sun H."/>
            <person name="van den Burg H.A."/>
            <person name="van Ham R.C.H.J."/>
            <person name="Zhang S."/>
            <person name="Goodwin S.B."/>
            <person name="Grigoriev I.V."/>
            <person name="Collemare J."/>
            <person name="Bradshaw R.E."/>
        </authorList>
    </citation>
    <scope>NUCLEOTIDE SEQUENCE [LARGE SCALE GENOMIC DNA]</scope>
    <source>
        <strain evidence="4">NZE10 / CBS 128990</strain>
    </source>
</reference>
<dbReference type="eggNOG" id="ENOG502SWNK">
    <property type="taxonomic scope" value="Eukaryota"/>
</dbReference>
<dbReference type="InterPro" id="IPR020999">
    <property type="entry name" value="Chitin_synth_reg_RCR"/>
</dbReference>
<dbReference type="HOGENOM" id="CLU_099493_0_0_1"/>
<evidence type="ECO:0000256" key="2">
    <source>
        <dbReference type="SAM" id="Phobius"/>
    </source>
</evidence>
<gene>
    <name evidence="3" type="ORF">DOTSEDRAFT_57416</name>
</gene>
<organism evidence="3 4">
    <name type="scientific">Dothistroma septosporum (strain NZE10 / CBS 128990)</name>
    <name type="common">Red band needle blight fungus</name>
    <name type="synonym">Mycosphaerella pini</name>
    <dbReference type="NCBI Taxonomy" id="675120"/>
    <lineage>
        <taxon>Eukaryota</taxon>
        <taxon>Fungi</taxon>
        <taxon>Dikarya</taxon>
        <taxon>Ascomycota</taxon>
        <taxon>Pezizomycotina</taxon>
        <taxon>Dothideomycetes</taxon>
        <taxon>Dothideomycetidae</taxon>
        <taxon>Mycosphaerellales</taxon>
        <taxon>Mycosphaerellaceae</taxon>
        <taxon>Dothistroma</taxon>
    </lineage>
</organism>
<accession>N1PBM7</accession>
<dbReference type="Proteomes" id="UP000016933">
    <property type="component" value="Unassembled WGS sequence"/>
</dbReference>
<name>N1PBM7_DOTSN</name>
<keyword evidence="4" id="KW-1185">Reference proteome</keyword>
<feature type="transmembrane region" description="Helical" evidence="2">
    <location>
        <begin position="49"/>
        <end position="71"/>
    </location>
</feature>
<dbReference type="EMBL" id="KB446547">
    <property type="protein sequence ID" value="EME38276.1"/>
    <property type="molecule type" value="Genomic_DNA"/>
</dbReference>
<dbReference type="OMA" id="WSPTGMA"/>
<evidence type="ECO:0000256" key="1">
    <source>
        <dbReference type="SAM" id="MobiDB-lite"/>
    </source>
</evidence>
<sequence length="215" mass="23953">MAARMAHALLKRQSGDQTGVYDDVNANTYSDSDNYDDHYSWWWSPTGMAVRYTVIVLLFALIVVFFLGGYYHAQRRIRKGLPPKPYHAWMVRRAYRRPPQYNPYLQQQQQQQPFNGTQGYYHHDHQSYPMQSYPQTAGAGAYAAPPPAYNPHTAPPPAYQPPEGASKAMADQNIGGPGVYRVGDGGHGQASRLDQPLPPPGQMGPLPPVPSSAQQ</sequence>
<feature type="compositionally biased region" description="Pro residues" evidence="1">
    <location>
        <begin position="144"/>
        <end position="160"/>
    </location>
</feature>
<keyword evidence="2" id="KW-0472">Membrane</keyword>
<feature type="compositionally biased region" description="Gly residues" evidence="1">
    <location>
        <begin position="175"/>
        <end position="188"/>
    </location>
</feature>